<gene>
    <name evidence="2" type="ORF">DKT75_20405</name>
</gene>
<comment type="caution">
    <text evidence="2">The sequence shown here is derived from an EMBL/GenBank/DDBJ whole genome shotgun (WGS) entry which is preliminary data.</text>
</comment>
<reference evidence="2 3" key="1">
    <citation type="submission" date="2018-05" db="EMBL/GenBank/DDBJ databases">
        <title>Leucothrix arctica sp. nov., isolated from Arctic seawater.</title>
        <authorList>
            <person name="Choi A."/>
            <person name="Baek K."/>
        </authorList>
    </citation>
    <scope>NUCLEOTIDE SEQUENCE [LARGE SCALE GENOMIC DNA]</scope>
    <source>
        <strain evidence="2 3">IMCC9719</strain>
    </source>
</reference>
<protein>
    <submittedName>
        <fullName evidence="2">Uncharacterized protein</fullName>
    </submittedName>
</protein>
<dbReference type="RefSeq" id="WP_109826468.1">
    <property type="nucleotide sequence ID" value="NZ_QGKL01000042.1"/>
</dbReference>
<keyword evidence="3" id="KW-1185">Reference proteome</keyword>
<sequence>MRQRKLSKHIALITAALLLHGCGGSSNSSDEVEIIDPPTLTGVFLDSPVANIDYKTFDGDVETRSGVTDIDGKYDYEAGETVVFSIGALEFPPVAAAATVTPLDIADTDDPNDTEAVNMIRLLQTLDKDGDPSNGIEITDTAKAVASPIDSFNVSDEDFSASVQTLITSGGQDDEPTELVSAAEAVAHFEDTLADSGVTFNTLTGSWQLTGEEAVIFHFLPDGRYLAMQWEEVNGSEGFEYGTYTATDGSITFVTRENNDGYALTCDEDRGVLCDGSNGIEPGVWGYSFSDEGQLVFSVPEDGDFGFDKLEATDSPIDGLWENRDAKNLLFFTKGSATSAGYFFYVDYGSEGDDYDTNLDVGTYTTLVNEGKTEIKVISEKQYNRFGLDCEVLEEGDNCDVYEPGYEVVNNQLAISNEAEDEDSARRNYLDRVFANDNAPANTAKLVAQKHYASDIAANEGYGIEIEDDYRTRLLTDDVDTEAPSSFKATFKIDESATSLQRGVDSSAGLETRMYAYYQFPNNEDLSLSVSLRLRYYGEEVTARFILASELVTEVEVIETVTLDTDFTGNHTMEMAWDSDSSSFDFSIDGVEVGSTPLASFTSNEEVVAAGGYTFNPALFQSVRFRVEAYNVTKVDDSGLITVHLDEFSTSGGVYDDFTGGLIDSDKWYYQSEER</sequence>
<evidence type="ECO:0000313" key="2">
    <source>
        <dbReference type="EMBL" id="PWQ93961.1"/>
    </source>
</evidence>
<dbReference type="OrthoDB" id="5592990at2"/>
<keyword evidence="1" id="KW-0732">Signal</keyword>
<proteinExistence type="predicted"/>
<feature type="signal peptide" evidence="1">
    <location>
        <begin position="1"/>
        <end position="21"/>
    </location>
</feature>
<name>A0A317C6W8_9GAMM</name>
<evidence type="ECO:0000313" key="3">
    <source>
        <dbReference type="Proteomes" id="UP000245506"/>
    </source>
</evidence>
<accession>A0A317C6W8</accession>
<dbReference type="Proteomes" id="UP000245506">
    <property type="component" value="Unassembled WGS sequence"/>
</dbReference>
<evidence type="ECO:0000256" key="1">
    <source>
        <dbReference type="SAM" id="SignalP"/>
    </source>
</evidence>
<feature type="chain" id="PRO_5016391980" evidence="1">
    <location>
        <begin position="22"/>
        <end position="675"/>
    </location>
</feature>
<dbReference type="AlphaFoldDB" id="A0A317C6W8"/>
<organism evidence="2 3">
    <name type="scientific">Leucothrix arctica</name>
    <dbReference type="NCBI Taxonomy" id="1481894"/>
    <lineage>
        <taxon>Bacteria</taxon>
        <taxon>Pseudomonadati</taxon>
        <taxon>Pseudomonadota</taxon>
        <taxon>Gammaproteobacteria</taxon>
        <taxon>Thiotrichales</taxon>
        <taxon>Thiotrichaceae</taxon>
        <taxon>Leucothrix</taxon>
    </lineage>
</organism>
<dbReference type="EMBL" id="QGKL01000042">
    <property type="protein sequence ID" value="PWQ93961.1"/>
    <property type="molecule type" value="Genomic_DNA"/>
</dbReference>